<keyword evidence="3" id="KW-1185">Reference proteome</keyword>
<comment type="caution">
    <text evidence="2">The sequence shown here is derived from an EMBL/GenBank/DDBJ whole genome shotgun (WGS) entry which is preliminary data.</text>
</comment>
<dbReference type="EMBL" id="QGLF01000002">
    <property type="protein sequence ID" value="PWR22001.1"/>
    <property type="molecule type" value="Genomic_DNA"/>
</dbReference>
<dbReference type="Pfam" id="PF12680">
    <property type="entry name" value="SnoaL_2"/>
    <property type="match status" value="1"/>
</dbReference>
<dbReference type="SUPFAM" id="SSF54427">
    <property type="entry name" value="NTF2-like"/>
    <property type="match status" value="1"/>
</dbReference>
<feature type="domain" description="SnoaL-like" evidence="1">
    <location>
        <begin position="7"/>
        <end position="103"/>
    </location>
</feature>
<dbReference type="InterPro" id="IPR037401">
    <property type="entry name" value="SnoaL-like"/>
</dbReference>
<organism evidence="2 3">
    <name type="scientific">Zavarzinia compransoris</name>
    <dbReference type="NCBI Taxonomy" id="1264899"/>
    <lineage>
        <taxon>Bacteria</taxon>
        <taxon>Pseudomonadati</taxon>
        <taxon>Pseudomonadota</taxon>
        <taxon>Alphaproteobacteria</taxon>
        <taxon>Rhodospirillales</taxon>
        <taxon>Zavarziniaceae</taxon>
        <taxon>Zavarzinia</taxon>
    </lineage>
</organism>
<dbReference type="AlphaFoldDB" id="A0A317E5Q4"/>
<dbReference type="RefSeq" id="WP_109920646.1">
    <property type="nucleotide sequence ID" value="NZ_QGLF01000002.1"/>
</dbReference>
<evidence type="ECO:0000259" key="1">
    <source>
        <dbReference type="Pfam" id="PF12680"/>
    </source>
</evidence>
<protein>
    <recommendedName>
        <fullName evidence="1">SnoaL-like domain-containing protein</fullName>
    </recommendedName>
</protein>
<evidence type="ECO:0000313" key="2">
    <source>
        <dbReference type="EMBL" id="PWR22001.1"/>
    </source>
</evidence>
<gene>
    <name evidence="2" type="ORF">DKG75_08460</name>
</gene>
<accession>A0A317E5Q4</accession>
<dbReference type="Proteomes" id="UP000246077">
    <property type="component" value="Unassembled WGS sequence"/>
</dbReference>
<proteinExistence type="predicted"/>
<dbReference type="OrthoDB" id="1163083at2"/>
<dbReference type="Gene3D" id="3.10.450.50">
    <property type="match status" value="1"/>
</dbReference>
<name>A0A317E5Q4_9PROT</name>
<reference evidence="3" key="1">
    <citation type="submission" date="2018-05" db="EMBL/GenBank/DDBJ databases">
        <title>Zavarzinia sp. HR-AS.</title>
        <authorList>
            <person name="Lee Y."/>
            <person name="Jeon C.O."/>
        </authorList>
    </citation>
    <scope>NUCLEOTIDE SEQUENCE [LARGE SCALE GENOMIC DNA]</scope>
    <source>
        <strain evidence="3">DSM 1231</strain>
    </source>
</reference>
<sequence length="129" mass="14307">MQPEPLTRWLALFEGGDMAALDTILAEDAVFQSPVVHTPQAGKAITTKYLATAHKVLANGSFTYRNSWWNDDSAVLEFETVIDGITINGIDMFRWNAEGRITDFKVMIRPLKAINLVHGLMRDALMAAA</sequence>
<evidence type="ECO:0000313" key="3">
    <source>
        <dbReference type="Proteomes" id="UP000246077"/>
    </source>
</evidence>
<dbReference type="InterPro" id="IPR032710">
    <property type="entry name" value="NTF2-like_dom_sf"/>
</dbReference>